<name>A0A4Z1IMH1_9HELO</name>
<dbReference type="Proteomes" id="UP000297527">
    <property type="component" value="Unassembled WGS sequence"/>
</dbReference>
<protein>
    <submittedName>
        <fullName evidence="1">Uncharacterized protein</fullName>
    </submittedName>
</protein>
<keyword evidence="2" id="KW-1185">Reference proteome</keyword>
<gene>
    <name evidence="1" type="ORF">BCON_0017g00010</name>
</gene>
<organism evidence="1 2">
    <name type="scientific">Botryotinia convoluta</name>
    <dbReference type="NCBI Taxonomy" id="54673"/>
    <lineage>
        <taxon>Eukaryota</taxon>
        <taxon>Fungi</taxon>
        <taxon>Dikarya</taxon>
        <taxon>Ascomycota</taxon>
        <taxon>Pezizomycotina</taxon>
        <taxon>Leotiomycetes</taxon>
        <taxon>Helotiales</taxon>
        <taxon>Sclerotiniaceae</taxon>
        <taxon>Botryotinia</taxon>
    </lineage>
</organism>
<evidence type="ECO:0000313" key="1">
    <source>
        <dbReference type="EMBL" id="TGO62761.1"/>
    </source>
</evidence>
<evidence type="ECO:0000313" key="2">
    <source>
        <dbReference type="Proteomes" id="UP000297527"/>
    </source>
</evidence>
<dbReference type="AlphaFoldDB" id="A0A4Z1IMH1"/>
<proteinExistence type="predicted"/>
<accession>A0A4Z1IMH1</accession>
<sequence length="516" mass="60222">MQRSSTKRPDLRHIRVAIPYSLQHGIAPKVTPTTSSTATPQYPKPTLLNIPREICDQILDNLLTSPVLGTGASLYTKLNGTEIPIPEGVPRYFLHTSILYVCKQLYEECSKVLYERNEFIVDCLESANARPKLDEDWSSDHVYWHDNLDVYAISDTLVVAKVEFREAIGDEIPEYVFYHGSWDDYHWKGFLSSVNSLEGHVALMKGSLPFNSMESIHLQYDRLLEYAQAFEYNPEFKADLALPPDLEAVFPRLGYPNNIFRGRNLHHIEQNLSVVRKAVLNLNSNIDLFRRSRDQVLLELEKQYQAISRHAFTLNEFIKSEKRYEGFFGLAGWKLKIALTRPYYGTGKISTGSRLRTVKQFVEAHQESLRNEWWDRSTEALFLLEDYADSFARELSFQWRIECRKYGIASLNNHLPRARLLENLKEAYKYRAYNNFVQWFKEVVDDMDGQLIEIRKARQRLFEYENDAKTERVIQADYKEFEAINWGVNEPDMRVKLTIDIARAMGIYNAKARYYS</sequence>
<comment type="caution">
    <text evidence="1">The sequence shown here is derived from an EMBL/GenBank/DDBJ whole genome shotgun (WGS) entry which is preliminary data.</text>
</comment>
<reference evidence="1 2" key="1">
    <citation type="submission" date="2017-12" db="EMBL/GenBank/DDBJ databases">
        <title>Comparative genomics of Botrytis spp.</title>
        <authorList>
            <person name="Valero-Jimenez C.A."/>
            <person name="Tapia P."/>
            <person name="Veloso J."/>
            <person name="Silva-Moreno E."/>
            <person name="Staats M."/>
            <person name="Valdes J.H."/>
            <person name="Van Kan J.A.L."/>
        </authorList>
    </citation>
    <scope>NUCLEOTIDE SEQUENCE [LARGE SCALE GENOMIC DNA]</scope>
    <source>
        <strain evidence="1 2">MUCL11595</strain>
    </source>
</reference>
<dbReference type="OrthoDB" id="62952at2759"/>
<dbReference type="EMBL" id="PQXN01000017">
    <property type="protein sequence ID" value="TGO62761.1"/>
    <property type="molecule type" value="Genomic_DNA"/>
</dbReference>